<evidence type="ECO:0000256" key="6">
    <source>
        <dbReference type="ARBA" id="ARBA00022840"/>
    </source>
</evidence>
<gene>
    <name evidence="16" type="ORF">K504DRAFT_50770</name>
</gene>
<dbReference type="PROSITE" id="PS50067">
    <property type="entry name" value="KINESIN_MOTOR_2"/>
    <property type="match status" value="1"/>
</dbReference>
<evidence type="ECO:0000256" key="2">
    <source>
        <dbReference type="ARBA" id="ARBA00022490"/>
    </source>
</evidence>
<evidence type="ECO:0000256" key="4">
    <source>
        <dbReference type="ARBA" id="ARBA00022741"/>
    </source>
</evidence>
<keyword evidence="5" id="KW-0498">Mitosis</keyword>
<reference evidence="16" key="1">
    <citation type="journal article" date="2020" name="Stud. Mycol.">
        <title>101 Dothideomycetes genomes: a test case for predicting lifestyles and emergence of pathogens.</title>
        <authorList>
            <person name="Haridas S."/>
            <person name="Albert R."/>
            <person name="Binder M."/>
            <person name="Bloem J."/>
            <person name="Labutti K."/>
            <person name="Salamov A."/>
            <person name="Andreopoulos B."/>
            <person name="Baker S."/>
            <person name="Barry K."/>
            <person name="Bills G."/>
            <person name="Bluhm B."/>
            <person name="Cannon C."/>
            <person name="Castanera R."/>
            <person name="Culley D."/>
            <person name="Daum C."/>
            <person name="Ezra D."/>
            <person name="Gonzalez J."/>
            <person name="Henrissat B."/>
            <person name="Kuo A."/>
            <person name="Liang C."/>
            <person name="Lipzen A."/>
            <person name="Lutzoni F."/>
            <person name="Magnuson J."/>
            <person name="Mondo S."/>
            <person name="Nolan M."/>
            <person name="Ohm R."/>
            <person name="Pangilinan J."/>
            <person name="Park H.-J."/>
            <person name="Ramirez L."/>
            <person name="Alfaro M."/>
            <person name="Sun H."/>
            <person name="Tritt A."/>
            <person name="Yoshinaga Y."/>
            <person name="Zwiers L.-H."/>
            <person name="Turgeon B."/>
            <person name="Goodwin S."/>
            <person name="Spatafora J."/>
            <person name="Crous P."/>
            <person name="Grigoriev I."/>
        </authorList>
    </citation>
    <scope>NUCLEOTIDE SEQUENCE</scope>
    <source>
        <strain evidence="16">CBS 279.74</strain>
    </source>
</reference>
<dbReference type="SMART" id="SM00129">
    <property type="entry name" value="KISc"/>
    <property type="match status" value="1"/>
</dbReference>
<dbReference type="FunFam" id="3.40.850.10:FF:000073">
    <property type="entry name" value="Kinesin-like protein"/>
    <property type="match status" value="1"/>
</dbReference>
<protein>
    <recommendedName>
        <fullName evidence="13">Kinesin-like protein</fullName>
    </recommendedName>
</protein>
<evidence type="ECO:0000256" key="5">
    <source>
        <dbReference type="ARBA" id="ARBA00022776"/>
    </source>
</evidence>
<evidence type="ECO:0000256" key="3">
    <source>
        <dbReference type="ARBA" id="ARBA00022618"/>
    </source>
</evidence>
<feature type="compositionally biased region" description="Basic and acidic residues" evidence="14">
    <location>
        <begin position="922"/>
        <end position="940"/>
    </location>
</feature>
<comment type="function">
    <text evidence="11">Required for assembly of the mitotic spindle.</text>
</comment>
<keyword evidence="6 12" id="KW-0067">ATP-binding</keyword>
<keyword evidence="4 12" id="KW-0547">Nucleotide-binding</keyword>
<dbReference type="AlphaFoldDB" id="A0A6G1K3M4"/>
<dbReference type="PANTHER" id="PTHR47968:SF75">
    <property type="entry name" value="CENTROMERE-ASSOCIATED PROTEIN E"/>
    <property type="match status" value="1"/>
</dbReference>
<dbReference type="GO" id="GO:0003777">
    <property type="term" value="F:microtubule motor activity"/>
    <property type="evidence" value="ECO:0007669"/>
    <property type="project" value="InterPro"/>
</dbReference>
<proteinExistence type="inferred from homology"/>
<evidence type="ECO:0000256" key="7">
    <source>
        <dbReference type="ARBA" id="ARBA00023054"/>
    </source>
</evidence>
<feature type="binding site" evidence="12">
    <location>
        <begin position="320"/>
        <end position="327"/>
    </location>
    <ligand>
        <name>ATP</name>
        <dbReference type="ChEBI" id="CHEBI:30616"/>
    </ligand>
</feature>
<keyword evidence="17" id="KW-1185">Reference proteome</keyword>
<feature type="region of interest" description="Disordered" evidence="14">
    <location>
        <begin position="637"/>
        <end position="679"/>
    </location>
</feature>
<evidence type="ECO:0000313" key="17">
    <source>
        <dbReference type="Proteomes" id="UP000799428"/>
    </source>
</evidence>
<dbReference type="GO" id="GO:0005874">
    <property type="term" value="C:microtubule"/>
    <property type="evidence" value="ECO:0007669"/>
    <property type="project" value="UniProtKB-KW"/>
</dbReference>
<organism evidence="16 17">
    <name type="scientific">Pleomassaria siparia CBS 279.74</name>
    <dbReference type="NCBI Taxonomy" id="1314801"/>
    <lineage>
        <taxon>Eukaryota</taxon>
        <taxon>Fungi</taxon>
        <taxon>Dikarya</taxon>
        <taxon>Ascomycota</taxon>
        <taxon>Pezizomycotina</taxon>
        <taxon>Dothideomycetes</taxon>
        <taxon>Pleosporomycetidae</taxon>
        <taxon>Pleosporales</taxon>
        <taxon>Pleomassariaceae</taxon>
        <taxon>Pleomassaria</taxon>
    </lineage>
</organism>
<dbReference type="InterPro" id="IPR036961">
    <property type="entry name" value="Kinesin_motor_dom_sf"/>
</dbReference>
<feature type="region of interest" description="Disordered" evidence="14">
    <location>
        <begin position="1"/>
        <end position="259"/>
    </location>
</feature>
<dbReference type="InterPro" id="IPR019821">
    <property type="entry name" value="Kinesin_motor_CS"/>
</dbReference>
<keyword evidence="2" id="KW-0963">Cytoplasm</keyword>
<dbReference type="SUPFAM" id="SSF52540">
    <property type="entry name" value="P-loop containing nucleoside triphosphate hydrolases"/>
    <property type="match status" value="1"/>
</dbReference>
<feature type="compositionally biased region" description="Basic and acidic residues" evidence="14">
    <location>
        <begin position="869"/>
        <end position="878"/>
    </location>
</feature>
<name>A0A6G1K3M4_9PLEO</name>
<keyword evidence="9" id="KW-0206">Cytoskeleton</keyword>
<dbReference type="InterPro" id="IPR027417">
    <property type="entry name" value="P-loop_NTPase"/>
</dbReference>
<comment type="similarity">
    <text evidence="12 13">Belongs to the TRAFAC class myosin-kinesin ATPase superfamily. Kinesin family.</text>
</comment>
<dbReference type="Gene3D" id="3.40.850.10">
    <property type="entry name" value="Kinesin motor domain"/>
    <property type="match status" value="1"/>
</dbReference>
<evidence type="ECO:0000256" key="13">
    <source>
        <dbReference type="RuleBase" id="RU000394"/>
    </source>
</evidence>
<dbReference type="GO" id="GO:0051301">
    <property type="term" value="P:cell division"/>
    <property type="evidence" value="ECO:0007669"/>
    <property type="project" value="UniProtKB-KW"/>
</dbReference>
<comment type="subcellular location">
    <subcellularLocation>
        <location evidence="1">Cytoplasm</location>
        <location evidence="1">Cytoskeleton</location>
    </subcellularLocation>
</comment>
<dbReference type="GO" id="GO:0005524">
    <property type="term" value="F:ATP binding"/>
    <property type="evidence" value="ECO:0007669"/>
    <property type="project" value="UniProtKB-UniRule"/>
</dbReference>
<evidence type="ECO:0000256" key="14">
    <source>
        <dbReference type="SAM" id="MobiDB-lite"/>
    </source>
</evidence>
<keyword evidence="10" id="KW-0131">Cell cycle</keyword>
<feature type="compositionally biased region" description="Pro residues" evidence="14">
    <location>
        <begin position="14"/>
        <end position="25"/>
    </location>
</feature>
<keyword evidence="7" id="KW-0175">Coiled coil</keyword>
<feature type="compositionally biased region" description="Polar residues" evidence="14">
    <location>
        <begin position="74"/>
        <end position="93"/>
    </location>
</feature>
<dbReference type="Proteomes" id="UP000799428">
    <property type="component" value="Unassembled WGS sequence"/>
</dbReference>
<dbReference type="OrthoDB" id="3176171at2759"/>
<dbReference type="Pfam" id="PF00225">
    <property type="entry name" value="Kinesin"/>
    <property type="match status" value="1"/>
</dbReference>
<evidence type="ECO:0000256" key="11">
    <source>
        <dbReference type="ARBA" id="ARBA00054086"/>
    </source>
</evidence>
<evidence type="ECO:0000256" key="1">
    <source>
        <dbReference type="ARBA" id="ARBA00004245"/>
    </source>
</evidence>
<feature type="domain" description="Kinesin motor" evidence="15">
    <location>
        <begin position="240"/>
        <end position="599"/>
    </location>
</feature>
<keyword evidence="3" id="KW-0132">Cell division</keyword>
<evidence type="ECO:0000256" key="12">
    <source>
        <dbReference type="PROSITE-ProRule" id="PRU00283"/>
    </source>
</evidence>
<dbReference type="InterPro" id="IPR001752">
    <property type="entry name" value="Kinesin_motor_dom"/>
</dbReference>
<evidence type="ECO:0000313" key="16">
    <source>
        <dbReference type="EMBL" id="KAF2707125.1"/>
    </source>
</evidence>
<feature type="compositionally biased region" description="Polar residues" evidence="14">
    <location>
        <begin position="779"/>
        <end position="788"/>
    </location>
</feature>
<feature type="compositionally biased region" description="Low complexity" evidence="14">
    <location>
        <begin position="37"/>
        <end position="63"/>
    </location>
</feature>
<feature type="compositionally biased region" description="Low complexity" evidence="14">
    <location>
        <begin position="1"/>
        <end position="13"/>
    </location>
</feature>
<feature type="region of interest" description="Disordered" evidence="14">
    <location>
        <begin position="810"/>
        <end position="833"/>
    </location>
</feature>
<evidence type="ECO:0000256" key="10">
    <source>
        <dbReference type="ARBA" id="ARBA00023306"/>
    </source>
</evidence>
<dbReference type="PANTHER" id="PTHR47968">
    <property type="entry name" value="CENTROMERE PROTEIN E"/>
    <property type="match status" value="1"/>
</dbReference>
<feature type="region of interest" description="Disordered" evidence="14">
    <location>
        <begin position="866"/>
        <end position="965"/>
    </location>
</feature>
<feature type="compositionally biased region" description="Basic and acidic residues" evidence="14">
    <location>
        <begin position="247"/>
        <end position="259"/>
    </location>
</feature>
<dbReference type="InterPro" id="IPR027640">
    <property type="entry name" value="Kinesin-like_fam"/>
</dbReference>
<evidence type="ECO:0000256" key="9">
    <source>
        <dbReference type="ARBA" id="ARBA00023212"/>
    </source>
</evidence>
<keyword evidence="13" id="KW-0493">Microtubule</keyword>
<dbReference type="PROSITE" id="PS00411">
    <property type="entry name" value="KINESIN_MOTOR_1"/>
    <property type="match status" value="1"/>
</dbReference>
<dbReference type="EMBL" id="MU005774">
    <property type="protein sequence ID" value="KAF2707125.1"/>
    <property type="molecule type" value="Genomic_DNA"/>
</dbReference>
<dbReference type="GO" id="GO:0007018">
    <property type="term" value="P:microtubule-based movement"/>
    <property type="evidence" value="ECO:0007669"/>
    <property type="project" value="InterPro"/>
</dbReference>
<feature type="compositionally biased region" description="Basic and acidic residues" evidence="14">
    <location>
        <begin position="224"/>
        <end position="237"/>
    </location>
</feature>
<feature type="region of interest" description="Disordered" evidence="14">
    <location>
        <begin position="734"/>
        <end position="788"/>
    </location>
</feature>
<feature type="compositionally biased region" description="Polar residues" evidence="14">
    <location>
        <begin position="178"/>
        <end position="200"/>
    </location>
</feature>
<feature type="compositionally biased region" description="Low complexity" evidence="14">
    <location>
        <begin position="879"/>
        <end position="889"/>
    </location>
</feature>
<sequence length="965" mass="103504">MATLPRPAASRPSIAPPTGPLPSLPVPKKSRVSNVGPATRTTSSLLPSPSTAANRAASSSALSHRPTPKGPANPATNLPTVTTTEAPSGSTPPARTLRKTVSIGSFPQPPKHGGRTSSHPPSPLSSSSTPSGDTPNRRSVEASKGTTTRQGSIKKPAPRVSSVGGRGLLAKSPLTPPSFLNGSGESVRTSSAQGSYATSATTIDDIDDDESRGRSDNTTAGDRSSMHKDGKDGKDGSKGNVVVSVRVRPDVGAKDSKQEAEWEINNKRALLAYKGREGGEFYYDNVFDTQDNNARVYDAAAKRLVRRVMEGYHGTVFAYGMTGTGKTFSMQGTATNPGVIPLAITDIFSYIRETPHREFLLRVSYLEIYNEKIHDLLAGPITTMNGQPGAQEEIKLREDSKRGVYATPLKEEIVQSPTQLLRVIARGDNARRVAGTQFNARSSRSHAVVQIVVESRERVPGGPNGLKDKRGAITPGGVRVSTLSLIDLAGSEKAAENKERRTEGSHINKSLLTLGTVVARISSDGDKATSDKDKASKDKHLPYRDSKLTRLLQGALSGNSLVSILCTVQIGSSGSIAAASSHTVETLNTLKFASRAKNNIVSHAKKADESLGAGGDAGSRALLDRYRIEIQELRKQLEEQNKAKDSTKDTKEPESKEEEKEREKDEEEEKIRELEEKNRHEEQMLEMQLARTALKERIEHLNRLILSSKSLGVNNGPRSFSAMSLQRGSVLSNGGDLRPLSARSSASHTTLEAPGRNITPGVPHDGSEEDDSIGENGDGSASQGAQIRSLQSDLADKNRYISTLEKRLLHARRSSHSRVSMSLSHKLGGSSEDGGLVATIAEKDAEIHNLRAQLEDKEKMIAALTSARKKSDNAHEVSSDSSPGSRRASNQSHQRGEINGNGGSLKTKGSPISPKAFLTNSKSERESRDEKLADVTRMLDEMISGRVDANGAPRRSSLRPVNEGP</sequence>
<keyword evidence="8 12" id="KW-0505">Motor protein</keyword>
<accession>A0A6G1K3M4</accession>
<dbReference type="PRINTS" id="PR00380">
    <property type="entry name" value="KINESINHEAVY"/>
</dbReference>
<dbReference type="GO" id="GO:0008017">
    <property type="term" value="F:microtubule binding"/>
    <property type="evidence" value="ECO:0007669"/>
    <property type="project" value="InterPro"/>
</dbReference>
<evidence type="ECO:0000259" key="15">
    <source>
        <dbReference type="PROSITE" id="PS50067"/>
    </source>
</evidence>
<evidence type="ECO:0000256" key="8">
    <source>
        <dbReference type="ARBA" id="ARBA00023175"/>
    </source>
</evidence>